<dbReference type="Pfam" id="PF02579">
    <property type="entry name" value="Nitro_FeMo-Co"/>
    <property type="match status" value="1"/>
</dbReference>
<dbReference type="Proteomes" id="UP000001929">
    <property type="component" value="Chromosome"/>
</dbReference>
<dbReference type="RefSeq" id="WP_011388948.1">
    <property type="nucleotide sequence ID" value="NC_007643.1"/>
</dbReference>
<proteinExistence type="predicted"/>
<dbReference type="eggNOG" id="COG1433">
    <property type="taxonomic scope" value="Bacteria"/>
</dbReference>
<organism evidence="3 4">
    <name type="scientific">Rhodospirillum rubrum (strain ATCC 11170 / ATH 1.1.1 / DSM 467 / LMG 4362 / NCIMB 8255 / S1)</name>
    <dbReference type="NCBI Taxonomy" id="269796"/>
    <lineage>
        <taxon>Bacteria</taxon>
        <taxon>Pseudomonadati</taxon>
        <taxon>Pseudomonadota</taxon>
        <taxon>Alphaproteobacteria</taxon>
        <taxon>Rhodospirillales</taxon>
        <taxon>Rhodospirillaceae</taxon>
        <taxon>Rhodospirillum</taxon>
    </lineage>
</organism>
<dbReference type="PATRIC" id="fig|269796.9.peg.1257"/>
<gene>
    <name evidence="3" type="ordered locus">Rru_A1193</name>
</gene>
<dbReference type="InterPro" id="IPR003731">
    <property type="entry name" value="Di-Nase_FeMo-co_biosynth"/>
</dbReference>
<dbReference type="AlphaFoldDB" id="Q2RV51"/>
<keyword evidence="4" id="KW-1185">Reference proteome</keyword>
<dbReference type="HOGENOM" id="CLU_104194_2_1_5"/>
<sequence>MTDCVAFPCLLPGGLKAPLFGHFGESEAFTVVLLRDGAVADVKVLAAPAHEHGGCMAPVRLLAEAGVTALVTAGIGGRPLQGCTHQGITAFQAGSLATVEEALHAWTNAQLAPFSPEMACAGGGSAHGSAESACCGAIEN</sequence>
<evidence type="ECO:0000259" key="2">
    <source>
        <dbReference type="Pfam" id="PF02579"/>
    </source>
</evidence>
<dbReference type="InterPro" id="IPR036105">
    <property type="entry name" value="DiNase_FeMo-co_biosyn_sf"/>
</dbReference>
<dbReference type="PhylomeDB" id="Q2RV51"/>
<dbReference type="EnsemblBacteria" id="ABC21994">
    <property type="protein sequence ID" value="ABC21994"/>
    <property type="gene ID" value="Rru_A1193"/>
</dbReference>
<feature type="domain" description="Dinitrogenase iron-molybdenum cofactor biosynthesis" evidence="2">
    <location>
        <begin position="18"/>
        <end position="107"/>
    </location>
</feature>
<dbReference type="STRING" id="269796.Rru_A1193"/>
<evidence type="ECO:0000313" key="3">
    <source>
        <dbReference type="EMBL" id="ABC21994.1"/>
    </source>
</evidence>
<dbReference type="EMBL" id="CP000230">
    <property type="protein sequence ID" value="ABC21994.1"/>
    <property type="molecule type" value="Genomic_DNA"/>
</dbReference>
<accession>Q2RV51</accession>
<keyword evidence="1" id="KW-0535">Nitrogen fixation</keyword>
<reference evidence="3 4" key="1">
    <citation type="journal article" date="2011" name="Stand. Genomic Sci.">
        <title>Complete genome sequence of Rhodospirillum rubrum type strain (S1).</title>
        <authorList>
            <person name="Munk A.C."/>
            <person name="Copeland A."/>
            <person name="Lucas S."/>
            <person name="Lapidus A."/>
            <person name="Del Rio T.G."/>
            <person name="Barry K."/>
            <person name="Detter J.C."/>
            <person name="Hammon N."/>
            <person name="Israni S."/>
            <person name="Pitluck S."/>
            <person name="Brettin T."/>
            <person name="Bruce D."/>
            <person name="Han C."/>
            <person name="Tapia R."/>
            <person name="Gilna P."/>
            <person name="Schmutz J."/>
            <person name="Larimer F."/>
            <person name="Land M."/>
            <person name="Kyrpides N.C."/>
            <person name="Mavromatis K."/>
            <person name="Richardson P."/>
            <person name="Rohde M."/>
            <person name="Goker M."/>
            <person name="Klenk H.P."/>
            <person name="Zhang Y."/>
            <person name="Roberts G.P."/>
            <person name="Reslewic S."/>
            <person name="Schwartz D.C."/>
        </authorList>
    </citation>
    <scope>NUCLEOTIDE SEQUENCE [LARGE SCALE GENOMIC DNA]</scope>
    <source>
        <strain evidence="4">ATCC 11170 / ATH 1.1.1 / DSM 467 / LMG 4362 / NCIMB 8255 / S1</strain>
    </source>
</reference>
<dbReference type="KEGG" id="rru:Rru_A1193"/>
<dbReference type="Gene3D" id="3.30.420.130">
    <property type="entry name" value="Dinitrogenase iron-molybdenum cofactor biosynthesis domain"/>
    <property type="match status" value="1"/>
</dbReference>
<evidence type="ECO:0000256" key="1">
    <source>
        <dbReference type="ARBA" id="ARBA00023231"/>
    </source>
</evidence>
<protein>
    <submittedName>
        <fullName evidence="3">Dinitrogenase iron-molybdenum cofactor biosynthesis</fullName>
    </submittedName>
</protein>
<name>Q2RV51_RHORT</name>
<dbReference type="SUPFAM" id="SSF53146">
    <property type="entry name" value="Nitrogenase accessory factor-like"/>
    <property type="match status" value="1"/>
</dbReference>
<evidence type="ECO:0000313" key="4">
    <source>
        <dbReference type="Proteomes" id="UP000001929"/>
    </source>
</evidence>